<dbReference type="PANTHER" id="PTHR43877">
    <property type="entry name" value="AMINOALKYLPHOSPHONATE N-ACETYLTRANSFERASE-RELATED-RELATED"/>
    <property type="match status" value="1"/>
</dbReference>
<feature type="domain" description="N-acetyltransferase" evidence="3">
    <location>
        <begin position="1"/>
        <end position="173"/>
    </location>
</feature>
<keyword evidence="2" id="KW-0012">Acyltransferase</keyword>
<evidence type="ECO:0000256" key="2">
    <source>
        <dbReference type="ARBA" id="ARBA00023315"/>
    </source>
</evidence>
<dbReference type="EMBL" id="BSNI01000002">
    <property type="protein sequence ID" value="GLQ18108.1"/>
    <property type="molecule type" value="Genomic_DNA"/>
</dbReference>
<dbReference type="RefSeq" id="WP_284364752.1">
    <property type="nucleotide sequence ID" value="NZ_BSNI01000002.1"/>
</dbReference>
<dbReference type="Proteomes" id="UP001161405">
    <property type="component" value="Unassembled WGS sequence"/>
</dbReference>
<dbReference type="Gene3D" id="3.40.630.30">
    <property type="match status" value="1"/>
</dbReference>
<comment type="caution">
    <text evidence="4">The sequence shown here is derived from an EMBL/GenBank/DDBJ whole genome shotgun (WGS) entry which is preliminary data.</text>
</comment>
<gene>
    <name evidence="4" type="ORF">GCM10007879_23570</name>
</gene>
<evidence type="ECO:0000259" key="3">
    <source>
        <dbReference type="PROSITE" id="PS51186"/>
    </source>
</evidence>
<keyword evidence="1" id="KW-0808">Transferase</keyword>
<reference evidence="4" key="2">
    <citation type="submission" date="2023-01" db="EMBL/GenBank/DDBJ databases">
        <title>Draft genome sequence of Maritalea porphyrae strain NBRC 107169.</title>
        <authorList>
            <person name="Sun Q."/>
            <person name="Mori K."/>
        </authorList>
    </citation>
    <scope>NUCLEOTIDE SEQUENCE</scope>
    <source>
        <strain evidence="4">NBRC 107169</strain>
    </source>
</reference>
<dbReference type="InterPro" id="IPR000182">
    <property type="entry name" value="GNAT_dom"/>
</dbReference>
<dbReference type="InterPro" id="IPR050832">
    <property type="entry name" value="Bact_Acetyltransf"/>
</dbReference>
<evidence type="ECO:0000313" key="4">
    <source>
        <dbReference type="EMBL" id="GLQ18108.1"/>
    </source>
</evidence>
<dbReference type="CDD" id="cd04301">
    <property type="entry name" value="NAT_SF"/>
    <property type="match status" value="1"/>
</dbReference>
<name>A0ABQ5US50_9HYPH</name>
<dbReference type="PROSITE" id="PS51186">
    <property type="entry name" value="GNAT"/>
    <property type="match status" value="1"/>
</dbReference>
<evidence type="ECO:0000313" key="5">
    <source>
        <dbReference type="Proteomes" id="UP001161405"/>
    </source>
</evidence>
<organism evidence="4 5">
    <name type="scientific">Maritalea porphyrae</name>
    <dbReference type="NCBI Taxonomy" id="880732"/>
    <lineage>
        <taxon>Bacteria</taxon>
        <taxon>Pseudomonadati</taxon>
        <taxon>Pseudomonadota</taxon>
        <taxon>Alphaproteobacteria</taxon>
        <taxon>Hyphomicrobiales</taxon>
        <taxon>Devosiaceae</taxon>
        <taxon>Maritalea</taxon>
    </lineage>
</organism>
<accession>A0ABQ5US50</accession>
<dbReference type="SUPFAM" id="SSF55729">
    <property type="entry name" value="Acyl-CoA N-acyltransferases (Nat)"/>
    <property type="match status" value="1"/>
</dbReference>
<evidence type="ECO:0000256" key="1">
    <source>
        <dbReference type="ARBA" id="ARBA00022679"/>
    </source>
</evidence>
<protein>
    <submittedName>
        <fullName evidence="4">N-acetyltransferase</fullName>
    </submittedName>
</protein>
<keyword evidence="5" id="KW-1185">Reference proteome</keyword>
<proteinExistence type="predicted"/>
<reference evidence="4" key="1">
    <citation type="journal article" date="2014" name="Int. J. Syst. Evol. Microbiol.">
        <title>Complete genome of a new Firmicutes species belonging to the dominant human colonic microbiota ('Ruminococcus bicirculans') reveals two chromosomes and a selective capacity to utilize plant glucans.</title>
        <authorList>
            <consortium name="NISC Comparative Sequencing Program"/>
            <person name="Wegmann U."/>
            <person name="Louis P."/>
            <person name="Goesmann A."/>
            <person name="Henrissat B."/>
            <person name="Duncan S.H."/>
            <person name="Flint H.J."/>
        </authorList>
    </citation>
    <scope>NUCLEOTIDE SEQUENCE</scope>
    <source>
        <strain evidence="4">NBRC 107169</strain>
    </source>
</reference>
<dbReference type="InterPro" id="IPR016181">
    <property type="entry name" value="Acyl_CoA_acyltransferase"/>
</dbReference>
<sequence length="174" mass="19082">MIARQISPQELPNYMAELTETLIKTVEGDGAVGFVLPIDQATAEGFWLNNIQPALLSGERIMHAAFIDDHFAGTGQLIVGMPNNQPHRAEISKLMVHPKFRRRGVARALMSALEQEAVSLGRSLITLDTRTGDNAEPLYKSLGYKTAGIIPNYAKNAVGNDFHATTYMYKQVGP</sequence>
<dbReference type="Pfam" id="PF00583">
    <property type="entry name" value="Acetyltransf_1"/>
    <property type="match status" value="1"/>
</dbReference>